<gene>
    <name evidence="1" type="ORF">PN838_20045</name>
</gene>
<evidence type="ECO:0000313" key="2">
    <source>
        <dbReference type="Proteomes" id="UP001528411"/>
    </source>
</evidence>
<keyword evidence="2" id="KW-1185">Reference proteome</keyword>
<protein>
    <submittedName>
        <fullName evidence="1">Uncharacterized protein</fullName>
    </submittedName>
</protein>
<evidence type="ECO:0000313" key="1">
    <source>
        <dbReference type="EMBL" id="MDC2890613.1"/>
    </source>
</evidence>
<name>A0ABT5FHE7_9GAMM</name>
<organism evidence="1 2">
    <name type="scientific">Psychrosphaera algicola</name>
    <dbReference type="NCBI Taxonomy" id="3023714"/>
    <lineage>
        <taxon>Bacteria</taxon>
        <taxon>Pseudomonadati</taxon>
        <taxon>Pseudomonadota</taxon>
        <taxon>Gammaproteobacteria</taxon>
        <taxon>Alteromonadales</taxon>
        <taxon>Pseudoalteromonadaceae</taxon>
        <taxon>Psychrosphaera</taxon>
    </lineage>
</organism>
<proteinExistence type="predicted"/>
<accession>A0ABT5FHE7</accession>
<dbReference type="EMBL" id="JAQOMS010000002">
    <property type="protein sequence ID" value="MDC2890613.1"/>
    <property type="molecule type" value="Genomic_DNA"/>
</dbReference>
<dbReference type="Proteomes" id="UP001528411">
    <property type="component" value="Unassembled WGS sequence"/>
</dbReference>
<comment type="caution">
    <text evidence="1">The sequence shown here is derived from an EMBL/GenBank/DDBJ whole genome shotgun (WGS) entry which is preliminary data.</text>
</comment>
<sequence>MTDEGRIFSSVLRQTKMLLLALWLKPSVQELVKPNLEFVDLGFHTGEIGALEMNQLTLLR</sequence>
<reference evidence="1 2" key="1">
    <citation type="submission" date="2023-01" db="EMBL/GenBank/DDBJ databases">
        <title>Psychrosphaera sp. nov., isolated from marine algae.</title>
        <authorList>
            <person name="Bayburt H."/>
            <person name="Choi B.J."/>
            <person name="Kim J.M."/>
            <person name="Choi D.G."/>
            <person name="Jeon C.O."/>
        </authorList>
    </citation>
    <scope>NUCLEOTIDE SEQUENCE [LARGE SCALE GENOMIC DNA]</scope>
    <source>
        <strain evidence="1 2">G1-22</strain>
    </source>
</reference>